<dbReference type="EMBL" id="JACHOT010000002">
    <property type="protein sequence ID" value="MBB4650798.1"/>
    <property type="molecule type" value="Genomic_DNA"/>
</dbReference>
<evidence type="ECO:0000313" key="2">
    <source>
        <dbReference type="EMBL" id="MBB4650798.1"/>
    </source>
</evidence>
<dbReference type="Proteomes" id="UP000539538">
    <property type="component" value="Unassembled WGS sequence"/>
</dbReference>
<comment type="caution">
    <text evidence="2">The sequence shown here is derived from an EMBL/GenBank/DDBJ whole genome shotgun (WGS) entry which is preliminary data.</text>
</comment>
<accession>A0ABR6L216</accession>
<evidence type="ECO:0000256" key="1">
    <source>
        <dbReference type="SAM" id="MobiDB-lite"/>
    </source>
</evidence>
<feature type="region of interest" description="Disordered" evidence="1">
    <location>
        <begin position="1"/>
        <end position="62"/>
    </location>
</feature>
<reference evidence="2 3" key="1">
    <citation type="submission" date="2020-08" db="EMBL/GenBank/DDBJ databases">
        <title>Genomic Encyclopedia of Type Strains, Phase IV (KMG-IV): sequencing the most valuable type-strain genomes for metagenomic binning, comparative biology and taxonomic classification.</title>
        <authorList>
            <person name="Goeker M."/>
        </authorList>
    </citation>
    <scope>NUCLEOTIDE SEQUENCE [LARGE SCALE GENOMIC DNA]</scope>
    <source>
        <strain evidence="2 3">DSM 7050</strain>
    </source>
</reference>
<organism evidence="2 3">
    <name type="scientific">Aminobacter niigataensis</name>
    <dbReference type="NCBI Taxonomy" id="83265"/>
    <lineage>
        <taxon>Bacteria</taxon>
        <taxon>Pseudomonadati</taxon>
        <taxon>Pseudomonadota</taxon>
        <taxon>Alphaproteobacteria</taxon>
        <taxon>Hyphomicrobiales</taxon>
        <taxon>Phyllobacteriaceae</taxon>
        <taxon>Aminobacter</taxon>
    </lineage>
</organism>
<protein>
    <submittedName>
        <fullName evidence="2">Uncharacterized protein</fullName>
    </submittedName>
</protein>
<name>A0ABR6L216_9HYPH</name>
<gene>
    <name evidence="2" type="ORF">GGQ99_002553</name>
</gene>
<dbReference type="RefSeq" id="WP_183262790.1">
    <property type="nucleotide sequence ID" value="NZ_BAAAVZ010000002.1"/>
</dbReference>
<keyword evidence="3" id="KW-1185">Reference proteome</keyword>
<sequence length="62" mass="7176">MISFVKKGELQPPKVERKPSPAIDADNRFEQIRNAAAERRRKSDAESTRRRARQAAEDNRLL</sequence>
<proteinExistence type="predicted"/>
<evidence type="ECO:0000313" key="3">
    <source>
        <dbReference type="Proteomes" id="UP000539538"/>
    </source>
</evidence>